<dbReference type="PANTHER" id="PTHR12121">
    <property type="entry name" value="CARBON CATABOLITE REPRESSOR PROTEIN 4"/>
    <property type="match status" value="1"/>
</dbReference>
<dbReference type="GO" id="GO:0000175">
    <property type="term" value="F:3'-5'-RNA exonuclease activity"/>
    <property type="evidence" value="ECO:0007669"/>
    <property type="project" value="TreeGrafter"/>
</dbReference>
<dbReference type="OrthoDB" id="276515at2759"/>
<evidence type="ECO:0000313" key="3">
    <source>
        <dbReference type="EMBL" id="OAA77515.1"/>
    </source>
</evidence>
<dbReference type="PANTHER" id="PTHR12121:SF36">
    <property type="entry name" value="ENDONUCLEASE_EXONUCLEASE_PHOSPHATASE DOMAIN-CONTAINING PROTEIN"/>
    <property type="match status" value="1"/>
</dbReference>
<comment type="caution">
    <text evidence="3">The sequence shown here is derived from an EMBL/GenBank/DDBJ whole genome shotgun (WGS) entry which is preliminary data.</text>
</comment>
<sequence>MPVSSLAAKRRSARNSYPYQLALATILAFFAALSWHLYTTQRPSFAASMTSQNEGKPSTFTYVPPVGGETPGQQQQQHTIATDSSLHVAIDAQAGAGGTLRGTMPLRLVSYNVRNANPFPVTGEQPWRVRSPKLCTQLRFITEAHDNAFLCLQECFYSQVKDIDSRLGPEWAWIGRGRDARETDGEFSPIYYRPAVWECTHSETRWLSETPRKPSRGWDAALNRIVTIGEFTHRTRGTKVVVMSTHFDHIGVKARENSARLLISIGKEWSGRSELAAVLIGGDFNSTPDDGAYKMMVAEGSGMSDVSDLVPAERRYGNHLTYTSFGEAGEWPQRIDFLFIQEPRKAAVKSFGVLANSFDDNVRISDHRPVVADMDIPI</sequence>
<dbReference type="InterPro" id="IPR050410">
    <property type="entry name" value="CCR4/nocturin_mRNA_transcr"/>
</dbReference>
<dbReference type="SUPFAM" id="SSF56219">
    <property type="entry name" value="DNase I-like"/>
    <property type="match status" value="1"/>
</dbReference>
<organism evidence="3 4">
    <name type="scientific">Akanthomyces lecanii RCEF 1005</name>
    <dbReference type="NCBI Taxonomy" id="1081108"/>
    <lineage>
        <taxon>Eukaryota</taxon>
        <taxon>Fungi</taxon>
        <taxon>Dikarya</taxon>
        <taxon>Ascomycota</taxon>
        <taxon>Pezizomycotina</taxon>
        <taxon>Sordariomycetes</taxon>
        <taxon>Hypocreomycetidae</taxon>
        <taxon>Hypocreales</taxon>
        <taxon>Cordycipitaceae</taxon>
        <taxon>Akanthomyces</taxon>
        <taxon>Cordyceps confragosa</taxon>
    </lineage>
</organism>
<keyword evidence="3" id="KW-0540">Nuclease</keyword>
<keyword evidence="1" id="KW-1133">Transmembrane helix</keyword>
<dbReference type="AlphaFoldDB" id="A0A168HAE0"/>
<feature type="domain" description="Endonuclease/exonuclease/phosphatase" evidence="2">
    <location>
        <begin position="110"/>
        <end position="367"/>
    </location>
</feature>
<reference evidence="3 4" key="1">
    <citation type="journal article" date="2016" name="Genome Biol. Evol.">
        <title>Divergent and convergent evolution of fungal pathogenicity.</title>
        <authorList>
            <person name="Shang Y."/>
            <person name="Xiao G."/>
            <person name="Zheng P."/>
            <person name="Cen K."/>
            <person name="Zhan S."/>
            <person name="Wang C."/>
        </authorList>
    </citation>
    <scope>NUCLEOTIDE SEQUENCE [LARGE SCALE GENOMIC DNA]</scope>
    <source>
        <strain evidence="3 4">RCEF 1005</strain>
    </source>
</reference>
<dbReference type="InterPro" id="IPR036691">
    <property type="entry name" value="Endo/exonu/phosph_ase_sf"/>
</dbReference>
<keyword evidence="3" id="KW-0378">Hydrolase</keyword>
<feature type="transmembrane region" description="Helical" evidence="1">
    <location>
        <begin position="21"/>
        <end position="38"/>
    </location>
</feature>
<keyword evidence="1" id="KW-0812">Transmembrane</keyword>
<accession>A0A168HAE0</accession>
<proteinExistence type="predicted"/>
<gene>
    <name evidence="3" type="ORF">LEL_04338</name>
</gene>
<evidence type="ECO:0000259" key="2">
    <source>
        <dbReference type="Pfam" id="PF03372"/>
    </source>
</evidence>
<evidence type="ECO:0000256" key="1">
    <source>
        <dbReference type="SAM" id="Phobius"/>
    </source>
</evidence>
<name>A0A168HAE0_CORDF</name>
<keyword evidence="3" id="KW-0255">Endonuclease</keyword>
<dbReference type="GO" id="GO:0004519">
    <property type="term" value="F:endonuclease activity"/>
    <property type="evidence" value="ECO:0007669"/>
    <property type="project" value="UniProtKB-KW"/>
</dbReference>
<dbReference type="EMBL" id="AZHF01000003">
    <property type="protein sequence ID" value="OAA77515.1"/>
    <property type="molecule type" value="Genomic_DNA"/>
</dbReference>
<evidence type="ECO:0000313" key="4">
    <source>
        <dbReference type="Proteomes" id="UP000076881"/>
    </source>
</evidence>
<dbReference type="Gene3D" id="3.60.10.10">
    <property type="entry name" value="Endonuclease/exonuclease/phosphatase"/>
    <property type="match status" value="1"/>
</dbReference>
<dbReference type="CDD" id="cd09083">
    <property type="entry name" value="EEP-1"/>
    <property type="match status" value="1"/>
</dbReference>
<protein>
    <submittedName>
        <fullName evidence="3">Endonuclease/exonuclease/phosphatase</fullName>
    </submittedName>
</protein>
<keyword evidence="3" id="KW-0269">Exonuclease</keyword>
<keyword evidence="1" id="KW-0472">Membrane</keyword>
<dbReference type="Proteomes" id="UP000076881">
    <property type="component" value="Unassembled WGS sequence"/>
</dbReference>
<dbReference type="InterPro" id="IPR005135">
    <property type="entry name" value="Endo/exonuclease/phosphatase"/>
</dbReference>
<dbReference type="Pfam" id="PF03372">
    <property type="entry name" value="Exo_endo_phos"/>
    <property type="match status" value="1"/>
</dbReference>
<keyword evidence="4" id="KW-1185">Reference proteome</keyword>